<evidence type="ECO:0000256" key="3">
    <source>
        <dbReference type="ARBA" id="ARBA00022729"/>
    </source>
</evidence>
<keyword evidence="6" id="KW-1185">Reference proteome</keyword>
<evidence type="ECO:0000256" key="1">
    <source>
        <dbReference type="ARBA" id="ARBA00005695"/>
    </source>
</evidence>
<dbReference type="GO" id="GO:0042597">
    <property type="term" value="C:periplasmic space"/>
    <property type="evidence" value="ECO:0007669"/>
    <property type="project" value="UniProtKB-ARBA"/>
</dbReference>
<gene>
    <name evidence="5" type="ORF">H9L22_10360</name>
</gene>
<proteinExistence type="inferred from homology"/>
<dbReference type="KEGG" id="tdf:H9L22_10360"/>
<dbReference type="PANTHER" id="PTHR30290">
    <property type="entry name" value="PERIPLASMIC BINDING COMPONENT OF ABC TRANSPORTER"/>
    <property type="match status" value="1"/>
</dbReference>
<evidence type="ECO:0000313" key="6">
    <source>
        <dbReference type="Proteomes" id="UP000516117"/>
    </source>
</evidence>
<dbReference type="Proteomes" id="UP000516117">
    <property type="component" value="Chromosome"/>
</dbReference>
<dbReference type="EMBL" id="CP060789">
    <property type="protein sequence ID" value="QNP57573.1"/>
    <property type="molecule type" value="Genomic_DNA"/>
</dbReference>
<dbReference type="PROSITE" id="PS51257">
    <property type="entry name" value="PROKAR_LIPOPROTEIN"/>
    <property type="match status" value="1"/>
</dbReference>
<accession>A0A7H0HAK7</accession>
<name>A0A7H0HAK7_9ACTN</name>
<dbReference type="Pfam" id="PF00496">
    <property type="entry name" value="SBP_bac_5"/>
    <property type="match status" value="1"/>
</dbReference>
<dbReference type="SUPFAM" id="SSF53850">
    <property type="entry name" value="Periplasmic binding protein-like II"/>
    <property type="match status" value="1"/>
</dbReference>
<evidence type="ECO:0000256" key="2">
    <source>
        <dbReference type="ARBA" id="ARBA00022448"/>
    </source>
</evidence>
<dbReference type="GO" id="GO:0043190">
    <property type="term" value="C:ATP-binding cassette (ABC) transporter complex"/>
    <property type="evidence" value="ECO:0007669"/>
    <property type="project" value="InterPro"/>
</dbReference>
<protein>
    <submittedName>
        <fullName evidence="5">Peptide ABC transporter substrate-binding protein</fullName>
    </submittedName>
</protein>
<dbReference type="InterPro" id="IPR000914">
    <property type="entry name" value="SBP_5_dom"/>
</dbReference>
<evidence type="ECO:0000259" key="4">
    <source>
        <dbReference type="Pfam" id="PF00496"/>
    </source>
</evidence>
<dbReference type="GO" id="GO:1904680">
    <property type="term" value="F:peptide transmembrane transporter activity"/>
    <property type="evidence" value="ECO:0007669"/>
    <property type="project" value="TreeGrafter"/>
</dbReference>
<dbReference type="PANTHER" id="PTHR30290:SF9">
    <property type="entry name" value="OLIGOPEPTIDE-BINDING PROTEIN APPA"/>
    <property type="match status" value="1"/>
</dbReference>
<reference evidence="5 6" key="1">
    <citation type="submission" date="2020-08" db="EMBL/GenBank/DDBJ databases">
        <title>Genome sequence of Tessaracoccus defluvii JCM 17540T.</title>
        <authorList>
            <person name="Hyun D.-W."/>
            <person name="Bae J.-W."/>
        </authorList>
    </citation>
    <scope>NUCLEOTIDE SEQUENCE [LARGE SCALE GENOMIC DNA]</scope>
    <source>
        <strain evidence="5 6">JCM 17540</strain>
    </source>
</reference>
<dbReference type="Gene3D" id="3.10.105.10">
    <property type="entry name" value="Dipeptide-binding Protein, Domain 3"/>
    <property type="match status" value="1"/>
</dbReference>
<keyword evidence="2" id="KW-0813">Transport</keyword>
<organism evidence="5 6">
    <name type="scientific">Tessaracoccus defluvii</name>
    <dbReference type="NCBI Taxonomy" id="1285901"/>
    <lineage>
        <taxon>Bacteria</taxon>
        <taxon>Bacillati</taxon>
        <taxon>Actinomycetota</taxon>
        <taxon>Actinomycetes</taxon>
        <taxon>Propionibacteriales</taxon>
        <taxon>Propionibacteriaceae</taxon>
        <taxon>Tessaracoccus</taxon>
    </lineage>
</organism>
<dbReference type="Gene3D" id="3.40.190.10">
    <property type="entry name" value="Periplasmic binding protein-like II"/>
    <property type="match status" value="1"/>
</dbReference>
<comment type="similarity">
    <text evidence="1">Belongs to the bacterial solute-binding protein 5 family.</text>
</comment>
<feature type="domain" description="Solute-binding protein family 5" evidence="4">
    <location>
        <begin position="83"/>
        <end position="395"/>
    </location>
</feature>
<dbReference type="AlphaFoldDB" id="A0A7H0HAK7"/>
<sequence length="511" mass="54465">MKLGVAAVGAGAIGLTACSGEGSGGSTPTGGGTGGGGRGAQLVMGLITAPTSFDPSMAEWGNRLPFYQAVYDTLLLATPEGTIDPYLATEFTYDEPQTTLTLKIREGVTFSDGEKLDAAAVALSMNRFKDGTGPDAGYMRNVDAITAPDATTVIVTFTAPDPAFLNYLTRTAGLVMSPKAVGNEDLPTNPVGSGPYTLDVAATVTGTSYTFVAREGYWNADVQHYDKIVMRVFQDPTSMLNAVRAGELNYAKLAVADTFDQAASAGWTLNKNELDFQGLLLLDRAGTQSAPMGEVKVRQAINHAIDRPALLQAVALGFGTVTGQVFPTTSAAYDDGLDERYPYDVAKAKQLMTEAGYADGFDITMPSSTALGTTVYALIAQALGEIGIRVKHEDPGTNFIADLLAPKWSACFMALEQNPDWQLTQFMIAEDAVFNPFGYADPTVAAMLDEYRVAADDRRSEIIKELNAYIVEQAWFAPFYRVEGVVASDKATKVTMLPTNTLPNIYDVLPA</sequence>
<dbReference type="InterPro" id="IPR030678">
    <property type="entry name" value="Peptide/Ni-bd"/>
</dbReference>
<dbReference type="GO" id="GO:0015833">
    <property type="term" value="P:peptide transport"/>
    <property type="evidence" value="ECO:0007669"/>
    <property type="project" value="TreeGrafter"/>
</dbReference>
<evidence type="ECO:0000313" key="5">
    <source>
        <dbReference type="EMBL" id="QNP57573.1"/>
    </source>
</evidence>
<dbReference type="PIRSF" id="PIRSF002741">
    <property type="entry name" value="MppA"/>
    <property type="match status" value="1"/>
</dbReference>
<dbReference type="InterPro" id="IPR039424">
    <property type="entry name" value="SBP_5"/>
</dbReference>
<keyword evidence="3" id="KW-0732">Signal</keyword>